<dbReference type="GO" id="GO:0005737">
    <property type="term" value="C:cytoplasm"/>
    <property type="evidence" value="ECO:0007669"/>
    <property type="project" value="TreeGrafter"/>
</dbReference>
<dbReference type="GO" id="GO:0008999">
    <property type="term" value="F:protein-N-terminal-alanine acetyltransferase activity"/>
    <property type="evidence" value="ECO:0007669"/>
    <property type="project" value="TreeGrafter"/>
</dbReference>
<keyword evidence="3" id="KW-1185">Reference proteome</keyword>
<organism evidence="2 3">
    <name type="scientific">Flavobacterium orientale</name>
    <dbReference type="NCBI Taxonomy" id="1756020"/>
    <lineage>
        <taxon>Bacteria</taxon>
        <taxon>Pseudomonadati</taxon>
        <taxon>Bacteroidota</taxon>
        <taxon>Flavobacteriia</taxon>
        <taxon>Flavobacteriales</taxon>
        <taxon>Flavobacteriaceae</taxon>
        <taxon>Flavobacterium</taxon>
    </lineage>
</organism>
<sequence>MASHNFPILQTEKFVLRQFVESDLSAIFKGLSDPEVIQYYGISFKTLEETKEQLQFFADLEANETGIWWAICSLDNQTFYGGGGFNNRSKEHKKAEIGFWLLKDFWGQGIMTEILPLLCQYGFDHLDLHRIEGFVETENFKCKKAMQKLAFNHEGTMKDCEIKDGKFISIDIYALLKNDGVQ</sequence>
<dbReference type="PANTHER" id="PTHR43792:SF9">
    <property type="entry name" value="RIBOSOMAL-PROTEIN-ALANINE ACETYLTRANSFERASE"/>
    <property type="match status" value="1"/>
</dbReference>
<dbReference type="PROSITE" id="PS51186">
    <property type="entry name" value="GNAT"/>
    <property type="match status" value="1"/>
</dbReference>
<dbReference type="RefSeq" id="WP_188361080.1">
    <property type="nucleotide sequence ID" value="NZ_BMFG01000002.1"/>
</dbReference>
<evidence type="ECO:0000313" key="2">
    <source>
        <dbReference type="EMBL" id="GGD18492.1"/>
    </source>
</evidence>
<gene>
    <name evidence="2" type="ORF">GCM10011343_06390</name>
</gene>
<dbReference type="Pfam" id="PF13302">
    <property type="entry name" value="Acetyltransf_3"/>
    <property type="match status" value="1"/>
</dbReference>
<name>A0A917DAT5_9FLAO</name>
<dbReference type="Gene3D" id="3.40.630.30">
    <property type="match status" value="1"/>
</dbReference>
<evidence type="ECO:0000259" key="1">
    <source>
        <dbReference type="PROSITE" id="PS51186"/>
    </source>
</evidence>
<proteinExistence type="predicted"/>
<dbReference type="InterPro" id="IPR000182">
    <property type="entry name" value="GNAT_dom"/>
</dbReference>
<accession>A0A917DAT5</accession>
<dbReference type="InterPro" id="IPR016181">
    <property type="entry name" value="Acyl_CoA_acyltransferase"/>
</dbReference>
<dbReference type="Proteomes" id="UP000625735">
    <property type="component" value="Unassembled WGS sequence"/>
</dbReference>
<evidence type="ECO:0000313" key="3">
    <source>
        <dbReference type="Proteomes" id="UP000625735"/>
    </source>
</evidence>
<dbReference type="InterPro" id="IPR051531">
    <property type="entry name" value="N-acetyltransferase"/>
</dbReference>
<reference evidence="2" key="2">
    <citation type="submission" date="2020-09" db="EMBL/GenBank/DDBJ databases">
        <authorList>
            <person name="Sun Q."/>
            <person name="Zhou Y."/>
        </authorList>
    </citation>
    <scope>NUCLEOTIDE SEQUENCE</scope>
    <source>
        <strain evidence="2">CGMCC 1.12506</strain>
    </source>
</reference>
<reference evidence="2" key="1">
    <citation type="journal article" date="2014" name="Int. J. Syst. Evol. Microbiol.">
        <title>Complete genome sequence of Corynebacterium casei LMG S-19264T (=DSM 44701T), isolated from a smear-ripened cheese.</title>
        <authorList>
            <consortium name="US DOE Joint Genome Institute (JGI-PGF)"/>
            <person name="Walter F."/>
            <person name="Albersmeier A."/>
            <person name="Kalinowski J."/>
            <person name="Ruckert C."/>
        </authorList>
    </citation>
    <scope>NUCLEOTIDE SEQUENCE</scope>
    <source>
        <strain evidence="2">CGMCC 1.12506</strain>
    </source>
</reference>
<protein>
    <submittedName>
        <fullName evidence="2">N-acetyltransferase</fullName>
    </submittedName>
</protein>
<feature type="domain" description="N-acetyltransferase" evidence="1">
    <location>
        <begin position="26"/>
        <end position="179"/>
    </location>
</feature>
<dbReference type="AlphaFoldDB" id="A0A917DAT5"/>
<dbReference type="SUPFAM" id="SSF55729">
    <property type="entry name" value="Acyl-CoA N-acyltransferases (Nat)"/>
    <property type="match status" value="1"/>
</dbReference>
<comment type="caution">
    <text evidence="2">The sequence shown here is derived from an EMBL/GenBank/DDBJ whole genome shotgun (WGS) entry which is preliminary data.</text>
</comment>
<dbReference type="EMBL" id="BMFG01000002">
    <property type="protein sequence ID" value="GGD18492.1"/>
    <property type="molecule type" value="Genomic_DNA"/>
</dbReference>
<dbReference type="PANTHER" id="PTHR43792">
    <property type="entry name" value="GNAT FAMILY, PUTATIVE (AFU_ORTHOLOGUE AFUA_3G00765)-RELATED-RELATED"/>
    <property type="match status" value="1"/>
</dbReference>